<name>A0ABM6D9X5_9BACL</name>
<keyword evidence="1" id="KW-1133">Transmembrane helix</keyword>
<sequence>MSKINGKNGLLIVMSILLLAFVLVITSSYFNTKQIDSLSTQCSENGGNTELEIHSALFASYSFECKR</sequence>
<dbReference type="EMBL" id="CP016535">
    <property type="protein sequence ID" value="ANU12317.1"/>
    <property type="molecule type" value="Genomic_DNA"/>
</dbReference>
<evidence type="ECO:0000313" key="2">
    <source>
        <dbReference type="EMBL" id="ANU12297.1"/>
    </source>
</evidence>
<evidence type="ECO:0000256" key="1">
    <source>
        <dbReference type="SAM" id="Phobius"/>
    </source>
</evidence>
<evidence type="ECO:0000313" key="3">
    <source>
        <dbReference type="EMBL" id="ANU12317.1"/>
    </source>
</evidence>
<evidence type="ECO:0000313" key="4">
    <source>
        <dbReference type="Proteomes" id="UP000092661"/>
    </source>
</evidence>
<geneLocation type="plasmid" evidence="4">
    <name>unnamed1</name>
</geneLocation>
<keyword evidence="3" id="KW-0614">Plasmid</keyword>
<keyword evidence="4" id="KW-1185">Reference proteome</keyword>
<reference evidence="4" key="1">
    <citation type="submission" date="2016-07" db="EMBL/GenBank/DDBJ databases">
        <authorList>
            <person name="See-Too W.S."/>
        </authorList>
    </citation>
    <scope>NUCLEOTIDE SEQUENCE [LARGE SCALE GENOMIC DNA]</scope>
    <source>
        <strain evidence="4">DSM 14505</strain>
        <plasmid evidence="4">unnamed1</plasmid>
    </source>
</reference>
<geneLocation type="plasmid" evidence="3">
    <name>pPA05-1</name>
</geneLocation>
<gene>
    <name evidence="2" type="ORF">BBH88_18500</name>
    <name evidence="3" type="ORF">BBH88_18615</name>
</gene>
<reference evidence="3" key="2">
    <citation type="submission" date="2016-10" db="EMBL/GenBank/DDBJ databases">
        <authorList>
            <person name="See-Too W.S."/>
        </authorList>
    </citation>
    <scope>NUCLEOTIDE SEQUENCE</scope>
    <source>
        <strain evidence="3 4">DSM 14505</strain>
        <plasmid evidence="3">pPA05-1</plasmid>
        <plasmid evidence="4">unnamed1</plasmid>
    </source>
</reference>
<feature type="transmembrane region" description="Helical" evidence="1">
    <location>
        <begin position="9"/>
        <end position="30"/>
    </location>
</feature>
<accession>A0ABM6D9X5</accession>
<dbReference type="RefSeq" id="WP_065537415.1">
    <property type="nucleotide sequence ID" value="NZ_CP016535.2"/>
</dbReference>
<proteinExistence type="predicted"/>
<dbReference type="EMBL" id="CP016535">
    <property type="protein sequence ID" value="ANU12297.1"/>
    <property type="molecule type" value="Genomic_DNA"/>
</dbReference>
<keyword evidence="1" id="KW-0812">Transmembrane</keyword>
<organism evidence="3 4">
    <name type="scientific">Planococcus antarcticus DSM 14505</name>
    <dbReference type="NCBI Taxonomy" id="1185653"/>
    <lineage>
        <taxon>Bacteria</taxon>
        <taxon>Bacillati</taxon>
        <taxon>Bacillota</taxon>
        <taxon>Bacilli</taxon>
        <taxon>Bacillales</taxon>
        <taxon>Caryophanaceae</taxon>
        <taxon>Planococcus</taxon>
    </lineage>
</organism>
<keyword evidence="1" id="KW-0472">Membrane</keyword>
<protein>
    <submittedName>
        <fullName evidence="3">Uncharacterized protein</fullName>
    </submittedName>
</protein>
<dbReference type="Proteomes" id="UP000092661">
    <property type="component" value="Plasmid pPA05-1"/>
</dbReference>